<dbReference type="Gene3D" id="3.30.70.20">
    <property type="match status" value="1"/>
</dbReference>
<dbReference type="InterPro" id="IPR017896">
    <property type="entry name" value="4Fe4S_Fe-S-bd"/>
</dbReference>
<dbReference type="OrthoDB" id="9803397at2"/>
<dbReference type="GO" id="GO:0051538">
    <property type="term" value="F:3 iron, 4 sulfur cluster binding"/>
    <property type="evidence" value="ECO:0007669"/>
    <property type="project" value="UniProtKB-UniRule"/>
</dbReference>
<evidence type="ECO:0000256" key="2">
    <source>
        <dbReference type="ARBA" id="ARBA00003532"/>
    </source>
</evidence>
<comment type="function">
    <text evidence="2 12">Ferredoxins are iron-sulfur proteins that transfer electrons in a wide variety of metabolic reactions.</text>
</comment>
<evidence type="ECO:0000256" key="8">
    <source>
        <dbReference type="ARBA" id="ARBA00022982"/>
    </source>
</evidence>
<dbReference type="AlphaFoldDB" id="A0A172UPX8"/>
<organism evidence="14 15">
    <name type="scientific">Mycobacterium adipatum</name>
    <dbReference type="NCBI Taxonomy" id="1682113"/>
    <lineage>
        <taxon>Bacteria</taxon>
        <taxon>Bacillati</taxon>
        <taxon>Actinomycetota</taxon>
        <taxon>Actinomycetes</taxon>
        <taxon>Mycobacteriales</taxon>
        <taxon>Mycobacteriaceae</taxon>
        <taxon>Mycobacterium</taxon>
    </lineage>
</organism>
<dbReference type="Proteomes" id="UP000077143">
    <property type="component" value="Chromosome"/>
</dbReference>
<dbReference type="PRINTS" id="PR00354">
    <property type="entry name" value="7FE8SFRDOXIN"/>
</dbReference>
<dbReference type="GO" id="GO:0051539">
    <property type="term" value="F:4 iron, 4 sulfur cluster binding"/>
    <property type="evidence" value="ECO:0007669"/>
    <property type="project" value="UniProtKB-UniRule"/>
</dbReference>
<evidence type="ECO:0000256" key="4">
    <source>
        <dbReference type="ARBA" id="ARBA00022448"/>
    </source>
</evidence>
<keyword evidence="9 12" id="KW-0408">Iron</keyword>
<dbReference type="NCBIfam" id="NF045480">
    <property type="entry name" value="FdxA_Actino"/>
    <property type="match status" value="1"/>
</dbReference>
<feature type="domain" description="4Fe-4S ferredoxin-type" evidence="13">
    <location>
        <begin position="31"/>
        <end position="60"/>
    </location>
</feature>
<evidence type="ECO:0000256" key="12">
    <source>
        <dbReference type="RuleBase" id="RU365098"/>
    </source>
</evidence>
<name>A0A172UPX8_9MYCO</name>
<evidence type="ECO:0000256" key="10">
    <source>
        <dbReference type="ARBA" id="ARBA00023014"/>
    </source>
</evidence>
<evidence type="ECO:0000313" key="14">
    <source>
        <dbReference type="EMBL" id="ANE80988.1"/>
    </source>
</evidence>
<keyword evidence="7" id="KW-0677">Repeat</keyword>
<evidence type="ECO:0000256" key="11">
    <source>
        <dbReference type="ARBA" id="ARBA00023291"/>
    </source>
</evidence>
<dbReference type="KEGG" id="madi:A7U43_18330"/>
<dbReference type="GO" id="GO:0046872">
    <property type="term" value="F:metal ion binding"/>
    <property type="evidence" value="ECO:0007669"/>
    <property type="project" value="UniProtKB-UniRule"/>
</dbReference>
<dbReference type="Pfam" id="PF00037">
    <property type="entry name" value="Fer4"/>
    <property type="match status" value="1"/>
</dbReference>
<dbReference type="STRING" id="1682113.A7U43_18330"/>
<proteinExistence type="predicted"/>
<reference evidence="14 15" key="1">
    <citation type="submission" date="2016-05" db="EMBL/GenBank/DDBJ databases">
        <title>Complete genome sequence of a phthalic acid esters degrading Mycobacterium sp. YC-RL4.</title>
        <authorList>
            <person name="Ren L."/>
            <person name="Fan S."/>
            <person name="Ruth N."/>
            <person name="Jia Y."/>
            <person name="Wang J."/>
            <person name="Qiao C."/>
        </authorList>
    </citation>
    <scope>NUCLEOTIDE SEQUENCE [LARGE SCALE GENOMIC DNA]</scope>
    <source>
        <strain evidence="14 15">YC-RL4</strain>
    </source>
</reference>
<dbReference type="PANTHER" id="PTHR42859">
    <property type="entry name" value="OXIDOREDUCTASE"/>
    <property type="match status" value="1"/>
</dbReference>
<keyword evidence="8 12" id="KW-0249">Electron transport</keyword>
<dbReference type="GO" id="GO:0009055">
    <property type="term" value="F:electron transfer activity"/>
    <property type="evidence" value="ECO:0007669"/>
    <property type="project" value="UniProtKB-UniRule"/>
</dbReference>
<evidence type="ECO:0000256" key="9">
    <source>
        <dbReference type="ARBA" id="ARBA00023004"/>
    </source>
</evidence>
<protein>
    <recommendedName>
        <fullName evidence="3 12">Ferredoxin</fullName>
    </recommendedName>
</protein>
<evidence type="ECO:0000256" key="1">
    <source>
        <dbReference type="ARBA" id="ARBA00001966"/>
    </source>
</evidence>
<dbReference type="PANTHER" id="PTHR42859:SF2">
    <property type="entry name" value="FERREDOXIN"/>
    <property type="match status" value="1"/>
</dbReference>
<dbReference type="InterPro" id="IPR054830">
    <property type="entry name" value="FdxA_Actino"/>
</dbReference>
<keyword evidence="6 12" id="KW-0479">Metal-binding</keyword>
<keyword evidence="5 12" id="KW-0004">4Fe-4S</keyword>
<evidence type="ECO:0000256" key="6">
    <source>
        <dbReference type="ARBA" id="ARBA00022723"/>
    </source>
</evidence>
<evidence type="ECO:0000313" key="15">
    <source>
        <dbReference type="Proteomes" id="UP000077143"/>
    </source>
</evidence>
<gene>
    <name evidence="14" type="ORF">A7U43_18330</name>
</gene>
<accession>A0A172UPX8</accession>
<keyword evidence="15" id="KW-1185">Reference proteome</keyword>
<evidence type="ECO:0000259" key="13">
    <source>
        <dbReference type="PROSITE" id="PS51379"/>
    </source>
</evidence>
<dbReference type="InterPro" id="IPR050294">
    <property type="entry name" value="RnfB_subfamily"/>
</dbReference>
<comment type="cofactor">
    <cofactor evidence="1 12">
        <name>[4Fe-4S] cluster</name>
        <dbReference type="ChEBI" id="CHEBI:49883"/>
    </cofactor>
</comment>
<keyword evidence="10 12" id="KW-0411">Iron-sulfur</keyword>
<sequence length="117" mass="12314">MTYVIGSACVDVMDKSCVAECPADCIYEGARSLYINPNECVDCGACKIACRLDAIEYETDLPEEELAHLADNADFFLTVLPGRDAPLGSPGGAHGLGPVGVDTPLVAAMPMRETPAH</sequence>
<dbReference type="SUPFAM" id="SSF54862">
    <property type="entry name" value="4Fe-4S ferredoxins"/>
    <property type="match status" value="1"/>
</dbReference>
<evidence type="ECO:0000256" key="5">
    <source>
        <dbReference type="ARBA" id="ARBA00022485"/>
    </source>
</evidence>
<evidence type="ECO:0000256" key="7">
    <source>
        <dbReference type="ARBA" id="ARBA00022737"/>
    </source>
</evidence>
<dbReference type="PROSITE" id="PS51379">
    <property type="entry name" value="4FE4S_FER_2"/>
    <property type="match status" value="1"/>
</dbReference>
<keyword evidence="4 12" id="KW-0813">Transport</keyword>
<comment type="cofactor">
    <cofactor evidence="12">
        <name>[3Fe-4S] cluster</name>
        <dbReference type="ChEBI" id="CHEBI:21137"/>
    </cofactor>
    <text evidence="12">Binds 1 [3Fe-4S] cluster.</text>
</comment>
<keyword evidence="11 12" id="KW-0003">3Fe-4S</keyword>
<dbReference type="EMBL" id="CP015596">
    <property type="protein sequence ID" value="ANE80988.1"/>
    <property type="molecule type" value="Genomic_DNA"/>
</dbReference>
<dbReference type="RefSeq" id="WP_067998172.1">
    <property type="nucleotide sequence ID" value="NZ_CP015596.1"/>
</dbReference>
<evidence type="ECO:0000256" key="3">
    <source>
        <dbReference type="ARBA" id="ARBA00013529"/>
    </source>
</evidence>
<dbReference type="InterPro" id="IPR000813">
    <property type="entry name" value="7Fe_ferredoxin"/>
</dbReference>